<comment type="similarity">
    <text evidence="2">Belongs to the HpcH/HpaI aldolase family.</text>
</comment>
<evidence type="ECO:0000256" key="4">
    <source>
        <dbReference type="ARBA" id="ARBA00022842"/>
    </source>
</evidence>
<gene>
    <name evidence="6" type="ORF">QGN17_13030</name>
</gene>
<dbReference type="RefSeq" id="WP_281044909.1">
    <property type="nucleotide sequence ID" value="NZ_JARYGZ010000001.1"/>
</dbReference>
<organism evidence="6 7">
    <name type="scientific">Sphingomonas oryzagri</name>
    <dbReference type="NCBI Taxonomy" id="3042314"/>
    <lineage>
        <taxon>Bacteria</taxon>
        <taxon>Pseudomonadati</taxon>
        <taxon>Pseudomonadota</taxon>
        <taxon>Alphaproteobacteria</taxon>
        <taxon>Sphingomonadales</taxon>
        <taxon>Sphingomonadaceae</taxon>
        <taxon>Sphingomonas</taxon>
    </lineage>
</organism>
<reference evidence="6" key="1">
    <citation type="submission" date="2023-04" db="EMBL/GenBank/DDBJ databases">
        <title>Sphingomonas sp. MAHUQ-71 isolated from rice field.</title>
        <authorList>
            <person name="Huq M.A."/>
        </authorList>
    </citation>
    <scope>NUCLEOTIDE SEQUENCE</scope>
    <source>
        <strain evidence="6">MAHUQ-71</strain>
    </source>
</reference>
<evidence type="ECO:0000313" key="7">
    <source>
        <dbReference type="Proteomes" id="UP001160625"/>
    </source>
</evidence>
<dbReference type="Pfam" id="PF03328">
    <property type="entry name" value="HpcH_HpaI"/>
    <property type="match status" value="1"/>
</dbReference>
<comment type="caution">
    <text evidence="6">The sequence shown here is derived from an EMBL/GenBank/DDBJ whole genome shotgun (WGS) entry which is preliminary data.</text>
</comment>
<dbReference type="EMBL" id="JARYGZ010000001">
    <property type="protein sequence ID" value="MDH7639654.1"/>
    <property type="molecule type" value="Genomic_DNA"/>
</dbReference>
<proteinExistence type="inferred from homology"/>
<evidence type="ECO:0000256" key="1">
    <source>
        <dbReference type="ARBA" id="ARBA00001946"/>
    </source>
</evidence>
<keyword evidence="7" id="KW-1185">Reference proteome</keyword>
<evidence type="ECO:0000313" key="6">
    <source>
        <dbReference type="EMBL" id="MDH7639654.1"/>
    </source>
</evidence>
<dbReference type="InterPro" id="IPR015813">
    <property type="entry name" value="Pyrv/PenolPyrv_kinase-like_dom"/>
</dbReference>
<dbReference type="SUPFAM" id="SSF51621">
    <property type="entry name" value="Phosphoenolpyruvate/pyruvate domain"/>
    <property type="match status" value="1"/>
</dbReference>
<name>A0ABT6N2W4_9SPHN</name>
<dbReference type="PIRSF" id="PIRSF015582">
    <property type="entry name" value="Cit_lyase_B"/>
    <property type="match status" value="1"/>
</dbReference>
<dbReference type="Gene3D" id="3.20.20.60">
    <property type="entry name" value="Phosphoenolpyruvate-binding domains"/>
    <property type="match status" value="1"/>
</dbReference>
<dbReference type="InterPro" id="IPR005000">
    <property type="entry name" value="Aldolase/citrate-lyase_domain"/>
</dbReference>
<dbReference type="InterPro" id="IPR040442">
    <property type="entry name" value="Pyrv_kinase-like_dom_sf"/>
</dbReference>
<dbReference type="Proteomes" id="UP001160625">
    <property type="component" value="Unassembled WGS sequence"/>
</dbReference>
<dbReference type="PANTHER" id="PTHR32308">
    <property type="entry name" value="LYASE BETA SUBUNIT, PUTATIVE (AFU_ORTHOLOGUE AFUA_4G13030)-RELATED"/>
    <property type="match status" value="1"/>
</dbReference>
<evidence type="ECO:0000256" key="2">
    <source>
        <dbReference type="ARBA" id="ARBA00005568"/>
    </source>
</evidence>
<sequence length="279" mass="29460">MPYKPRRSALYMPASNAKAIAKARTLDCDVVILDLEDAVAPDAKAVAREQAVAAVREGGFGSRELVIRVNGLDTEWGADDLAATAAVAPDAILAPKVSTADDVRRYAGHLGGRAIPLWAMVETALSLFRLDAIAATAPETGLAGFVIGTNDLAKETGAHLDTLRTPFVSALGLAVAAARAYGLIVLDGVYNDLDDDEGFAVQARQAVTFGFDGKTLIHPRQIDPCNRAFTPDAAALDWARTIIAAFALPENASKGAIRVDGRMVERLHLAQAERTVAMA</sequence>
<dbReference type="InterPro" id="IPR011206">
    <property type="entry name" value="Citrate_lyase_beta/mcl1/mcl2"/>
</dbReference>
<dbReference type="GO" id="GO:0016829">
    <property type="term" value="F:lyase activity"/>
    <property type="evidence" value="ECO:0007669"/>
    <property type="project" value="UniProtKB-KW"/>
</dbReference>
<protein>
    <submittedName>
        <fullName evidence="6">CoA ester lyase</fullName>
    </submittedName>
</protein>
<evidence type="ECO:0000256" key="3">
    <source>
        <dbReference type="ARBA" id="ARBA00022723"/>
    </source>
</evidence>
<evidence type="ECO:0000259" key="5">
    <source>
        <dbReference type="Pfam" id="PF03328"/>
    </source>
</evidence>
<comment type="cofactor">
    <cofactor evidence="1">
        <name>Mg(2+)</name>
        <dbReference type="ChEBI" id="CHEBI:18420"/>
    </cofactor>
</comment>
<keyword evidence="3" id="KW-0479">Metal-binding</keyword>
<feature type="domain" description="HpcH/HpaI aldolase/citrate lyase" evidence="5">
    <location>
        <begin position="7"/>
        <end position="219"/>
    </location>
</feature>
<keyword evidence="6" id="KW-0456">Lyase</keyword>
<dbReference type="PANTHER" id="PTHR32308:SF10">
    <property type="entry name" value="CITRATE LYASE SUBUNIT BETA"/>
    <property type="match status" value="1"/>
</dbReference>
<accession>A0ABT6N2W4</accession>
<keyword evidence="4" id="KW-0460">Magnesium</keyword>